<evidence type="ECO:0000313" key="3">
    <source>
        <dbReference type="Proteomes" id="UP001427805"/>
    </source>
</evidence>
<evidence type="ECO:0000256" key="1">
    <source>
        <dbReference type="SAM" id="SignalP"/>
    </source>
</evidence>
<accession>A0ABV0BFI3</accession>
<evidence type="ECO:0000313" key="2">
    <source>
        <dbReference type="EMBL" id="MEN3749596.1"/>
    </source>
</evidence>
<reference evidence="2 3" key="1">
    <citation type="submission" date="2024-05" db="EMBL/GenBank/DDBJ databases">
        <title>Sphingomonas sp. HF-S3 16S ribosomal RNA gene Genome sequencing and assembly.</title>
        <authorList>
            <person name="Lee H."/>
        </authorList>
    </citation>
    <scope>NUCLEOTIDE SEQUENCE [LARGE SCALE GENOMIC DNA]</scope>
    <source>
        <strain evidence="2 3">HF-S3</strain>
    </source>
</reference>
<sequence>MKKAMTLGAALAATLCIAPGAFAQSRSAEAGEAKLVKMLEGREAGKPVSCINLRSTGQSTVIDGTAIVYRMGSTLYVNRPRSGAESLDDDDILVSRTISSQLCNLDVITLRDRTAGFQTGFVSLGDFVPYTKPKTVATR</sequence>
<dbReference type="Proteomes" id="UP001427805">
    <property type="component" value="Unassembled WGS sequence"/>
</dbReference>
<gene>
    <name evidence="2" type="ORF">TPR58_20655</name>
</gene>
<keyword evidence="3" id="KW-1185">Reference proteome</keyword>
<feature type="chain" id="PRO_5046160194" evidence="1">
    <location>
        <begin position="24"/>
        <end position="139"/>
    </location>
</feature>
<feature type="signal peptide" evidence="1">
    <location>
        <begin position="1"/>
        <end position="23"/>
    </location>
</feature>
<protein>
    <submittedName>
        <fullName evidence="2">Uncharacterized protein</fullName>
    </submittedName>
</protein>
<dbReference type="EMBL" id="JBDIZK010000015">
    <property type="protein sequence ID" value="MEN3749596.1"/>
    <property type="molecule type" value="Genomic_DNA"/>
</dbReference>
<proteinExistence type="predicted"/>
<comment type="caution">
    <text evidence="2">The sequence shown here is derived from an EMBL/GenBank/DDBJ whole genome shotgun (WGS) entry which is preliminary data.</text>
</comment>
<name>A0ABV0BFI3_9SPHN</name>
<keyword evidence="1" id="KW-0732">Signal</keyword>
<organism evidence="2 3">
    <name type="scientific">Sphingomonas rustica</name>
    <dbReference type="NCBI Taxonomy" id="3103142"/>
    <lineage>
        <taxon>Bacteria</taxon>
        <taxon>Pseudomonadati</taxon>
        <taxon>Pseudomonadota</taxon>
        <taxon>Alphaproteobacteria</taxon>
        <taxon>Sphingomonadales</taxon>
        <taxon>Sphingomonadaceae</taxon>
        <taxon>Sphingomonas</taxon>
    </lineage>
</organism>